<dbReference type="STRING" id="675864.SAMN04489747_0769"/>
<proteinExistence type="predicted"/>
<dbReference type="EMBL" id="LT629688">
    <property type="protein sequence ID" value="SDD35268.1"/>
    <property type="molecule type" value="Genomic_DNA"/>
</dbReference>
<dbReference type="PANTHER" id="PTHR43649:SF12">
    <property type="entry name" value="DIACETYLCHITOBIOSE BINDING PROTEIN DASA"/>
    <property type="match status" value="1"/>
</dbReference>
<gene>
    <name evidence="3" type="ORF">SAMN04489747_0769</name>
</gene>
<keyword evidence="4" id="KW-1185">Reference proteome</keyword>
<feature type="compositionally biased region" description="Low complexity" evidence="1">
    <location>
        <begin position="8"/>
        <end position="17"/>
    </location>
</feature>
<dbReference type="Pfam" id="PF01547">
    <property type="entry name" value="SBP_bac_1"/>
    <property type="match status" value="1"/>
</dbReference>
<feature type="compositionally biased region" description="Gly residues" evidence="1">
    <location>
        <begin position="52"/>
        <end position="61"/>
    </location>
</feature>
<evidence type="ECO:0000313" key="4">
    <source>
        <dbReference type="Proteomes" id="UP000198546"/>
    </source>
</evidence>
<feature type="chain" id="PRO_5039647113" evidence="2">
    <location>
        <begin position="42"/>
        <end position="484"/>
    </location>
</feature>
<reference evidence="3 4" key="1">
    <citation type="submission" date="2016-10" db="EMBL/GenBank/DDBJ databases">
        <authorList>
            <person name="de Groot N.N."/>
        </authorList>
    </citation>
    <scope>NUCLEOTIDE SEQUENCE [LARGE SCALE GENOMIC DNA]</scope>
    <source>
        <strain evidence="3 4">MON 2.2</strain>
    </source>
</reference>
<evidence type="ECO:0000313" key="3">
    <source>
        <dbReference type="EMBL" id="SDD35268.1"/>
    </source>
</evidence>
<feature type="region of interest" description="Disordered" evidence="1">
    <location>
        <begin position="44"/>
        <end position="64"/>
    </location>
</feature>
<accession>A0A1G6U1Q7</accession>
<dbReference type="InterPro" id="IPR006059">
    <property type="entry name" value="SBP"/>
</dbReference>
<dbReference type="Proteomes" id="UP000198546">
    <property type="component" value="Chromosome i"/>
</dbReference>
<feature type="region of interest" description="Disordered" evidence="1">
    <location>
        <begin position="463"/>
        <end position="484"/>
    </location>
</feature>
<dbReference type="InterPro" id="IPR050490">
    <property type="entry name" value="Bact_solute-bd_prot1"/>
</dbReference>
<feature type="signal peptide" evidence="2">
    <location>
        <begin position="1"/>
        <end position="41"/>
    </location>
</feature>
<sequence length="484" mass="50754">MTNTPINRATPSPTAVARPRRTRRRTTLAASLLGISLLATACNPAAQPDPGTPGGGGGGEQGVDFAAAPTGALAISGYNPSDEVAEARSDHAEAQLADVDITLDTTSFDTQKFAAQAAAGDVPDLIRADRNLVATLADQELVQPIDECFAAHQVAPREYFYAPTVDDVTYDGAVYGVPEFFQPAALLVNTRVLEEAGLTLEDVDSSDPQAMVELGEQITELDGDNPTRLGFDADIPGSAANWMVLRGGKVQEADGRPALDSPENVETLTWMKELMDAQGGYPAIKSFKDSQDVFGNENPYSADEIGVGTWAQWYVNVLSDYEDDIEIAAVPLSDASGQPVAIAGGSAFAIPSGAENPAAACAWAVEVTSQEAWMAAGEARAAAVEEEGAINTGLFTGSPVADQAVREAFVGDSGSEQFDQVIDTYYEILSNPRTRGGSAVGEQIGNDLENAVIVTLSDESTPQEALAEAQASSMRAWEQSRAGS</sequence>
<dbReference type="PANTHER" id="PTHR43649">
    <property type="entry name" value="ARABINOSE-BINDING PROTEIN-RELATED"/>
    <property type="match status" value="1"/>
</dbReference>
<keyword evidence="2" id="KW-0732">Signal</keyword>
<protein>
    <submittedName>
        <fullName evidence="3">Carbohydrate ABC transporter substrate-binding protein, CUT1 family</fullName>
    </submittedName>
</protein>
<dbReference type="AlphaFoldDB" id="A0A1G6U1Q7"/>
<dbReference type="SUPFAM" id="SSF53850">
    <property type="entry name" value="Periplasmic binding protein-like II"/>
    <property type="match status" value="1"/>
</dbReference>
<dbReference type="OrthoDB" id="9795467at2"/>
<evidence type="ECO:0000256" key="2">
    <source>
        <dbReference type="SAM" id="SignalP"/>
    </source>
</evidence>
<name>A0A1G6U1Q7_9ACTN</name>
<evidence type="ECO:0000256" key="1">
    <source>
        <dbReference type="SAM" id="MobiDB-lite"/>
    </source>
</evidence>
<dbReference type="Gene3D" id="3.40.190.10">
    <property type="entry name" value="Periplasmic binding protein-like II"/>
    <property type="match status" value="1"/>
</dbReference>
<dbReference type="RefSeq" id="WP_090590805.1">
    <property type="nucleotide sequence ID" value="NZ_LT629688.1"/>
</dbReference>
<feature type="region of interest" description="Disordered" evidence="1">
    <location>
        <begin position="1"/>
        <end position="24"/>
    </location>
</feature>
<organism evidence="3 4">
    <name type="scientific">Auraticoccus monumenti</name>
    <dbReference type="NCBI Taxonomy" id="675864"/>
    <lineage>
        <taxon>Bacteria</taxon>
        <taxon>Bacillati</taxon>
        <taxon>Actinomycetota</taxon>
        <taxon>Actinomycetes</taxon>
        <taxon>Propionibacteriales</taxon>
        <taxon>Propionibacteriaceae</taxon>
        <taxon>Auraticoccus</taxon>
    </lineage>
</organism>